<feature type="transmembrane region" description="Helical" evidence="6">
    <location>
        <begin position="104"/>
        <end position="126"/>
    </location>
</feature>
<comment type="subcellular location">
    <subcellularLocation>
        <location evidence="1">Membrane</location>
        <topology evidence="1">Multi-pass membrane protein</topology>
    </subcellularLocation>
</comment>
<dbReference type="PANTHER" id="PTHR23505:SF79">
    <property type="entry name" value="PROTEIN SPINSTER"/>
    <property type="match status" value="1"/>
</dbReference>
<keyword evidence="4 6" id="KW-1133">Transmembrane helix</keyword>
<name>A0A2S7F0E0_9XANT</name>
<evidence type="ECO:0000313" key="9">
    <source>
        <dbReference type="Proteomes" id="UP000238261"/>
    </source>
</evidence>
<evidence type="ECO:0000259" key="7">
    <source>
        <dbReference type="PROSITE" id="PS50850"/>
    </source>
</evidence>
<organism evidence="8 9">
    <name type="scientific">Xanthomonas hyacinthi</name>
    <dbReference type="NCBI Taxonomy" id="56455"/>
    <lineage>
        <taxon>Bacteria</taxon>
        <taxon>Pseudomonadati</taxon>
        <taxon>Pseudomonadota</taxon>
        <taxon>Gammaproteobacteria</taxon>
        <taxon>Lysobacterales</taxon>
        <taxon>Lysobacteraceae</taxon>
        <taxon>Xanthomonas</taxon>
    </lineage>
</organism>
<keyword evidence="2" id="KW-0813">Transport</keyword>
<dbReference type="GO" id="GO:0022857">
    <property type="term" value="F:transmembrane transporter activity"/>
    <property type="evidence" value="ECO:0007669"/>
    <property type="project" value="InterPro"/>
</dbReference>
<dbReference type="RefSeq" id="WP_104558249.1">
    <property type="nucleotide sequence ID" value="NZ_CP043476.1"/>
</dbReference>
<dbReference type="InterPro" id="IPR036259">
    <property type="entry name" value="MFS_trans_sf"/>
</dbReference>
<gene>
    <name evidence="8" type="ORF">XhyaCFBP1156_05925</name>
</gene>
<feature type="transmembrane region" description="Helical" evidence="6">
    <location>
        <begin position="36"/>
        <end position="55"/>
    </location>
</feature>
<dbReference type="InterPro" id="IPR011701">
    <property type="entry name" value="MFS"/>
</dbReference>
<dbReference type="PROSITE" id="PS50850">
    <property type="entry name" value="MFS"/>
    <property type="match status" value="1"/>
</dbReference>
<evidence type="ECO:0000313" key="8">
    <source>
        <dbReference type="EMBL" id="PPU98911.1"/>
    </source>
</evidence>
<dbReference type="Gene3D" id="1.20.1250.20">
    <property type="entry name" value="MFS general substrate transporter like domains"/>
    <property type="match status" value="2"/>
</dbReference>
<feature type="transmembrane region" description="Helical" evidence="6">
    <location>
        <begin position="276"/>
        <end position="299"/>
    </location>
</feature>
<feature type="transmembrane region" description="Helical" evidence="6">
    <location>
        <begin position="369"/>
        <end position="389"/>
    </location>
</feature>
<dbReference type="InterPro" id="IPR020846">
    <property type="entry name" value="MFS_dom"/>
</dbReference>
<feature type="transmembrane region" description="Helical" evidence="6">
    <location>
        <begin position="235"/>
        <end position="256"/>
    </location>
</feature>
<dbReference type="SUPFAM" id="SSF103473">
    <property type="entry name" value="MFS general substrate transporter"/>
    <property type="match status" value="1"/>
</dbReference>
<protein>
    <recommendedName>
        <fullName evidence="7">Major facilitator superfamily (MFS) profile domain-containing protein</fullName>
    </recommendedName>
</protein>
<evidence type="ECO:0000256" key="3">
    <source>
        <dbReference type="ARBA" id="ARBA00022692"/>
    </source>
</evidence>
<keyword evidence="9" id="KW-1185">Reference proteome</keyword>
<dbReference type="PANTHER" id="PTHR23505">
    <property type="entry name" value="SPINSTER"/>
    <property type="match status" value="1"/>
</dbReference>
<feature type="transmembrane region" description="Helical" evidence="6">
    <location>
        <begin position="183"/>
        <end position="204"/>
    </location>
</feature>
<feature type="transmembrane region" description="Helical" evidence="6">
    <location>
        <begin position="306"/>
        <end position="329"/>
    </location>
</feature>
<evidence type="ECO:0000256" key="2">
    <source>
        <dbReference type="ARBA" id="ARBA00022448"/>
    </source>
</evidence>
<keyword evidence="5 6" id="KW-0472">Membrane</keyword>
<dbReference type="OrthoDB" id="6057322at2"/>
<feature type="transmembrane region" description="Helical" evidence="6">
    <location>
        <begin position="75"/>
        <end position="92"/>
    </location>
</feature>
<dbReference type="Pfam" id="PF07690">
    <property type="entry name" value="MFS_1"/>
    <property type="match status" value="1"/>
</dbReference>
<feature type="transmembrane region" description="Helical" evidence="6">
    <location>
        <begin position="401"/>
        <end position="423"/>
    </location>
</feature>
<feature type="transmembrane region" description="Helical" evidence="6">
    <location>
        <begin position="335"/>
        <end position="357"/>
    </location>
</feature>
<reference evidence="9" key="1">
    <citation type="submission" date="2016-08" db="EMBL/GenBank/DDBJ databases">
        <authorList>
            <person name="Merda D."/>
            <person name="Briand M."/>
            <person name="Taghouti G."/>
            <person name="Carrere S."/>
            <person name="Gouzy J."/>
            <person name="Portier P."/>
            <person name="Jacques M.-A."/>
            <person name="Fischer-Le Saux M."/>
        </authorList>
    </citation>
    <scope>NUCLEOTIDE SEQUENCE [LARGE SCALE GENOMIC DNA]</scope>
    <source>
        <strain evidence="9">CFBP1156</strain>
    </source>
</reference>
<dbReference type="EMBL" id="MDEG01000003">
    <property type="protein sequence ID" value="PPU98911.1"/>
    <property type="molecule type" value="Genomic_DNA"/>
</dbReference>
<sequence length="434" mass="46013">MSIPVSSVAESDARTAAAPSAPADGSAWETHWSLTVMLLLGLIGIIDAAIIGALITPLKQEFLLSDEQLARLSSVFSFAGMVGAPLFGWFASRHGRRTTIVIGAIIWSIGSIASGGAGGLASLLLWRALTGFGEAAYNGLAPSWLADLYRPQARPLVMAAYMVKNKIGTAVALALGGWAATRWGWEAAFLIAGVPGLLVALLLLQAKEPSAGVTDGLRLGGVGPRRVGFREGLSVLRYPGFVIHTVATLFFFAGMIGQGWIPAYLHRTYGTANQEASLFLAQVLLYTLPAGLLGGFLAGRYLRSRAWVFPAFMIATMALASAQLFMAYTLGDERLAHWLIGTGTATFGLGMGPMTTLTMETVPPSLRPYATFLFVPVQGIFGIVVAQGFGVASDAYGLDNAILISPAGYLAAGLVWLVFLVWWKASRSRQSAYY</sequence>
<dbReference type="Proteomes" id="UP000238261">
    <property type="component" value="Unassembled WGS sequence"/>
</dbReference>
<proteinExistence type="predicted"/>
<evidence type="ECO:0000256" key="1">
    <source>
        <dbReference type="ARBA" id="ARBA00004141"/>
    </source>
</evidence>
<feature type="domain" description="Major facilitator superfamily (MFS) profile" evidence="7">
    <location>
        <begin position="33"/>
        <end position="425"/>
    </location>
</feature>
<accession>A0A2S7F0E0</accession>
<dbReference type="InterPro" id="IPR044770">
    <property type="entry name" value="MFS_spinster-like"/>
</dbReference>
<dbReference type="AlphaFoldDB" id="A0A2S7F0E0"/>
<comment type="caution">
    <text evidence="8">The sequence shown here is derived from an EMBL/GenBank/DDBJ whole genome shotgun (WGS) entry which is preliminary data.</text>
</comment>
<keyword evidence="3 6" id="KW-0812">Transmembrane</keyword>
<evidence type="ECO:0000256" key="4">
    <source>
        <dbReference type="ARBA" id="ARBA00022989"/>
    </source>
</evidence>
<evidence type="ECO:0000256" key="5">
    <source>
        <dbReference type="ARBA" id="ARBA00023136"/>
    </source>
</evidence>
<dbReference type="GO" id="GO:0016020">
    <property type="term" value="C:membrane"/>
    <property type="evidence" value="ECO:0007669"/>
    <property type="project" value="UniProtKB-SubCell"/>
</dbReference>
<evidence type="ECO:0000256" key="6">
    <source>
        <dbReference type="SAM" id="Phobius"/>
    </source>
</evidence>